<feature type="transmembrane region" description="Helical" evidence="1">
    <location>
        <begin position="20"/>
        <end position="39"/>
    </location>
</feature>
<protein>
    <submittedName>
        <fullName evidence="2">DUF3290 domain-containing protein</fullName>
    </submittedName>
</protein>
<proteinExistence type="predicted"/>
<organism evidence="2 3">
    <name type="scientific">Secundilactobacillus angelensis</name>
    <dbReference type="NCBI Taxonomy" id="2722706"/>
    <lineage>
        <taxon>Bacteria</taxon>
        <taxon>Bacillati</taxon>
        <taxon>Bacillota</taxon>
        <taxon>Bacilli</taxon>
        <taxon>Lactobacillales</taxon>
        <taxon>Lactobacillaceae</taxon>
        <taxon>Secundilactobacillus</taxon>
    </lineage>
</organism>
<name>A0ABX1KX97_9LACO</name>
<evidence type="ECO:0000313" key="2">
    <source>
        <dbReference type="EMBL" id="NLR18567.1"/>
    </source>
</evidence>
<reference evidence="2 3" key="1">
    <citation type="submission" date="2020-04" db="EMBL/GenBank/DDBJ databases">
        <title>A novel species of genus Lactobacillus that was isolated from fermented food Zha-chili.</title>
        <authorList>
            <person name="Zhang Z."/>
        </authorList>
    </citation>
    <scope>NUCLEOTIDE SEQUENCE [LARGE SCALE GENOMIC DNA]</scope>
    <source>
        <strain evidence="3">HBUAS51383</strain>
    </source>
</reference>
<keyword evidence="1" id="KW-0472">Membrane</keyword>
<dbReference type="Proteomes" id="UP000763447">
    <property type="component" value="Unassembled WGS sequence"/>
</dbReference>
<gene>
    <name evidence="2" type="ORF">HC026_06470</name>
</gene>
<keyword evidence="1" id="KW-1133">Transmembrane helix</keyword>
<evidence type="ECO:0000313" key="3">
    <source>
        <dbReference type="Proteomes" id="UP000763447"/>
    </source>
</evidence>
<dbReference type="InterPro" id="IPR021707">
    <property type="entry name" value="DUF3290"/>
</dbReference>
<feature type="transmembrane region" description="Helical" evidence="1">
    <location>
        <begin position="51"/>
        <end position="67"/>
    </location>
</feature>
<evidence type="ECO:0000256" key="1">
    <source>
        <dbReference type="SAM" id="Phobius"/>
    </source>
</evidence>
<comment type="caution">
    <text evidence="2">The sequence shown here is derived from an EMBL/GenBank/DDBJ whole genome shotgun (WGS) entry which is preliminary data.</text>
</comment>
<keyword evidence="1" id="KW-0812">Transmembrane</keyword>
<sequence length="154" mass="17992">MMTFYTYSYLKNQNFTTSYIRLTILTILLIAAAVVFLKYFRDRTSVKYRDLLVIFLTASLLLISFQFQNFSILQNTKHNSNNVLGILSRIAKQNHVSPRDLQTNTATASDQMLVRDSQHHQYYRVLYNDDQSGFMTEKINVQLTKTKLKVVGEY</sequence>
<dbReference type="EMBL" id="JAAXLJ010000009">
    <property type="protein sequence ID" value="NLR18567.1"/>
    <property type="molecule type" value="Genomic_DNA"/>
</dbReference>
<dbReference type="Pfam" id="PF11694">
    <property type="entry name" value="DUF3290"/>
    <property type="match status" value="1"/>
</dbReference>
<keyword evidence="3" id="KW-1185">Reference proteome</keyword>
<accession>A0ABX1KX97</accession>